<comment type="similarity">
    <text evidence="2 8">Belongs to the 4-toluene sulfonate uptake permease (TSUP) (TC 2.A.102) family.</text>
</comment>
<dbReference type="Proteomes" id="UP000813068">
    <property type="component" value="Unassembled WGS sequence"/>
</dbReference>
<keyword evidence="6 8" id="KW-1133">Transmembrane helix</keyword>
<dbReference type="PANTHER" id="PTHR30269">
    <property type="entry name" value="TRANSMEMBRANE PROTEIN YFCA"/>
    <property type="match status" value="1"/>
</dbReference>
<evidence type="ECO:0000256" key="1">
    <source>
        <dbReference type="ARBA" id="ARBA00004651"/>
    </source>
</evidence>
<evidence type="ECO:0000313" key="9">
    <source>
        <dbReference type="EMBL" id="MBV2132349.1"/>
    </source>
</evidence>
<feature type="transmembrane region" description="Helical" evidence="8">
    <location>
        <begin position="69"/>
        <end position="91"/>
    </location>
</feature>
<gene>
    <name evidence="9" type="ORF">KRX52_05975</name>
</gene>
<comment type="subcellular location">
    <subcellularLocation>
        <location evidence="1 8">Cell membrane</location>
        <topology evidence="1 8">Multi-pass membrane protein</topology>
    </subcellularLocation>
</comment>
<keyword evidence="3" id="KW-0813">Transport</keyword>
<dbReference type="Pfam" id="PF01925">
    <property type="entry name" value="TauE"/>
    <property type="match status" value="1"/>
</dbReference>
<name>A0ABS6MVA7_9GAMM</name>
<protein>
    <recommendedName>
        <fullName evidence="8">Probable membrane transporter protein</fullName>
    </recommendedName>
</protein>
<evidence type="ECO:0000256" key="2">
    <source>
        <dbReference type="ARBA" id="ARBA00009142"/>
    </source>
</evidence>
<proteinExistence type="inferred from homology"/>
<keyword evidence="10" id="KW-1185">Reference proteome</keyword>
<feature type="transmembrane region" description="Helical" evidence="8">
    <location>
        <begin position="196"/>
        <end position="216"/>
    </location>
</feature>
<dbReference type="RefSeq" id="WP_217680397.1">
    <property type="nucleotide sequence ID" value="NZ_JAHRGL010000014.1"/>
</dbReference>
<evidence type="ECO:0000256" key="7">
    <source>
        <dbReference type="ARBA" id="ARBA00023136"/>
    </source>
</evidence>
<dbReference type="EMBL" id="JAHRGL010000014">
    <property type="protein sequence ID" value="MBV2132349.1"/>
    <property type="molecule type" value="Genomic_DNA"/>
</dbReference>
<dbReference type="PANTHER" id="PTHR30269:SF37">
    <property type="entry name" value="MEMBRANE TRANSPORTER PROTEIN"/>
    <property type="match status" value="1"/>
</dbReference>
<feature type="transmembrane region" description="Helical" evidence="8">
    <location>
        <begin position="137"/>
        <end position="159"/>
    </location>
</feature>
<keyword evidence="7 8" id="KW-0472">Membrane</keyword>
<evidence type="ECO:0000256" key="3">
    <source>
        <dbReference type="ARBA" id="ARBA00022448"/>
    </source>
</evidence>
<dbReference type="InterPro" id="IPR052017">
    <property type="entry name" value="TSUP"/>
</dbReference>
<feature type="transmembrane region" description="Helical" evidence="8">
    <location>
        <begin position="40"/>
        <end position="57"/>
    </location>
</feature>
<evidence type="ECO:0000256" key="5">
    <source>
        <dbReference type="ARBA" id="ARBA00022692"/>
    </source>
</evidence>
<sequence>MLTEAIIVAGALSGGVVTGLAGFGTALTALGFWLYVVDPAIAAALVVICSVVGQVQSLCRVRRAVSWTLAWPFLLGGLLGVPVGVLALQVIDAQTLKAALGLFLVGYTALMLALRRLPTVAHWGGRLADGLVGTSGGVLGGIAGLSGVLMSIWCGLRGWSADCQRGIYQPYNLIVLSIALGIYASQGLLTPRVWELSLLCLPATLLGTWLGLRLYGRIDDRQFRYLVLWLLLASGLVLSLSSLG</sequence>
<evidence type="ECO:0000256" key="6">
    <source>
        <dbReference type="ARBA" id="ARBA00022989"/>
    </source>
</evidence>
<feature type="transmembrane region" description="Helical" evidence="8">
    <location>
        <begin position="98"/>
        <end position="117"/>
    </location>
</feature>
<feature type="transmembrane region" description="Helical" evidence="8">
    <location>
        <begin position="171"/>
        <end position="190"/>
    </location>
</feature>
<evidence type="ECO:0000256" key="4">
    <source>
        <dbReference type="ARBA" id="ARBA00022475"/>
    </source>
</evidence>
<keyword evidence="5 8" id="KW-0812">Transmembrane</keyword>
<dbReference type="InterPro" id="IPR002781">
    <property type="entry name" value="TM_pro_TauE-like"/>
</dbReference>
<evidence type="ECO:0000256" key="8">
    <source>
        <dbReference type="RuleBase" id="RU363041"/>
    </source>
</evidence>
<evidence type="ECO:0000313" key="10">
    <source>
        <dbReference type="Proteomes" id="UP000813068"/>
    </source>
</evidence>
<accession>A0ABS6MVA7</accession>
<organism evidence="9 10">
    <name type="scientific">Geopseudomonas aromaticivorans</name>
    <dbReference type="NCBI Taxonomy" id="2849492"/>
    <lineage>
        <taxon>Bacteria</taxon>
        <taxon>Pseudomonadati</taxon>
        <taxon>Pseudomonadota</taxon>
        <taxon>Gammaproteobacteria</taxon>
        <taxon>Pseudomonadales</taxon>
        <taxon>Pseudomonadaceae</taxon>
        <taxon>Geopseudomonas</taxon>
    </lineage>
</organism>
<keyword evidence="4 8" id="KW-1003">Cell membrane</keyword>
<feature type="transmembrane region" description="Helical" evidence="8">
    <location>
        <begin position="6"/>
        <end position="33"/>
    </location>
</feature>
<feature type="transmembrane region" description="Helical" evidence="8">
    <location>
        <begin position="223"/>
        <end position="243"/>
    </location>
</feature>
<reference evidence="9 10" key="1">
    <citation type="submission" date="2021-06" db="EMBL/GenBank/DDBJ databases">
        <title>Differences between aerobic and microaerobic xylene degrading microbial communities.</title>
        <authorList>
            <person name="Banerjee S."/>
            <person name="Tancsics A."/>
        </authorList>
    </citation>
    <scope>NUCLEOTIDE SEQUENCE [LARGE SCALE GENOMIC DNA]</scope>
    <source>
        <strain evidence="9 10">MAP12</strain>
    </source>
</reference>
<comment type="caution">
    <text evidence="9">The sequence shown here is derived from an EMBL/GenBank/DDBJ whole genome shotgun (WGS) entry which is preliminary data.</text>
</comment>